<dbReference type="GO" id="GO:0009253">
    <property type="term" value="P:peptidoglycan catabolic process"/>
    <property type="evidence" value="ECO:0007669"/>
    <property type="project" value="InterPro"/>
</dbReference>
<dbReference type="InterPro" id="IPR002053">
    <property type="entry name" value="Glyco_hydro_25"/>
</dbReference>
<name>A0A7X5F5W4_9HYPH</name>
<dbReference type="GO" id="GO:0016052">
    <property type="term" value="P:carbohydrate catabolic process"/>
    <property type="evidence" value="ECO:0007669"/>
    <property type="project" value="TreeGrafter"/>
</dbReference>
<reference evidence="5" key="1">
    <citation type="submission" date="2020-01" db="EMBL/GenBank/DDBJ databases">
        <authorList>
            <person name="Fang Y."/>
            <person name="Sun R."/>
            <person name="Nie L."/>
            <person name="He J."/>
            <person name="Hao L."/>
            <person name="Wang L."/>
            <person name="Su S."/>
            <person name="Lv E."/>
            <person name="Zhang Z."/>
            <person name="Xie R."/>
            <person name="Liu H."/>
        </authorList>
    </citation>
    <scope>NUCLEOTIDE SEQUENCE [LARGE SCALE GENOMIC DNA]</scope>
    <source>
        <strain evidence="5">XCT-53</strain>
    </source>
</reference>
<sequence length="245" mass="28567">MFALWRRLAIFLLTFSLGACASYEDRDPIPEDFPIHGIDVSRWQGDIDWHKVRKAGTEFAFLKATEGGDHLDPKFIENWNGAKAAGVPRGAYHFYFFCRPVEDQIAWFIQNVPVDPTALPPVLDMEWNGESSCRARPPRGKIIADMTLFLDTLQRHYGKRPIIYTTVDFHREILVGHFTAHDFWIRSVARHPMHMYYKRNDWVFWQYTAEGTVPGIKGDVDRNVFFGTKRQWQQWLRGELPNPAP</sequence>
<dbReference type="PANTHER" id="PTHR34135">
    <property type="entry name" value="LYSOZYME"/>
    <property type="match status" value="1"/>
</dbReference>
<dbReference type="RefSeq" id="WP_161677828.1">
    <property type="nucleotide sequence ID" value="NZ_JAABLP010000006.1"/>
</dbReference>
<keyword evidence="5" id="KW-1185">Reference proteome</keyword>
<dbReference type="InterPro" id="IPR017853">
    <property type="entry name" value="GH"/>
</dbReference>
<evidence type="ECO:0000256" key="2">
    <source>
        <dbReference type="ARBA" id="ARBA00022801"/>
    </source>
</evidence>
<accession>A0A7X5F5W4</accession>
<evidence type="ECO:0000256" key="1">
    <source>
        <dbReference type="ARBA" id="ARBA00010646"/>
    </source>
</evidence>
<dbReference type="InterPro" id="IPR018077">
    <property type="entry name" value="Glyco_hydro_fam25_subgr"/>
</dbReference>
<dbReference type="SMART" id="SM00641">
    <property type="entry name" value="Glyco_25"/>
    <property type="match status" value="1"/>
</dbReference>
<gene>
    <name evidence="4" type="ORF">GWI72_18845</name>
</gene>
<dbReference type="PANTHER" id="PTHR34135:SF2">
    <property type="entry name" value="LYSOZYME"/>
    <property type="match status" value="1"/>
</dbReference>
<keyword evidence="3" id="KW-0326">Glycosidase</keyword>
<dbReference type="SUPFAM" id="SSF51445">
    <property type="entry name" value="(Trans)glycosidases"/>
    <property type="match status" value="1"/>
</dbReference>
<evidence type="ECO:0000256" key="3">
    <source>
        <dbReference type="ARBA" id="ARBA00023295"/>
    </source>
</evidence>
<evidence type="ECO:0000313" key="4">
    <source>
        <dbReference type="EMBL" id="NBN80343.1"/>
    </source>
</evidence>
<comment type="similarity">
    <text evidence="1">Belongs to the glycosyl hydrolase 25 family.</text>
</comment>
<keyword evidence="2 4" id="KW-0378">Hydrolase</keyword>
<dbReference type="AlphaFoldDB" id="A0A7X5F5W4"/>
<dbReference type="PROSITE" id="PS51904">
    <property type="entry name" value="GLYCOSYL_HYDROL_F25_2"/>
    <property type="match status" value="1"/>
</dbReference>
<dbReference type="GO" id="GO:0003796">
    <property type="term" value="F:lysozyme activity"/>
    <property type="evidence" value="ECO:0007669"/>
    <property type="project" value="InterPro"/>
</dbReference>
<dbReference type="EMBL" id="JAABLQ010000004">
    <property type="protein sequence ID" value="NBN80343.1"/>
    <property type="molecule type" value="Genomic_DNA"/>
</dbReference>
<dbReference type="CDD" id="cd06413">
    <property type="entry name" value="GH25_muramidase_1"/>
    <property type="match status" value="1"/>
</dbReference>
<protein>
    <submittedName>
        <fullName evidence="4">Glycosyl hydrolase family 25</fullName>
    </submittedName>
</protein>
<dbReference type="PROSITE" id="PS51257">
    <property type="entry name" value="PROKAR_LIPOPROTEIN"/>
    <property type="match status" value="1"/>
</dbReference>
<comment type="caution">
    <text evidence="4">The sequence shown here is derived from an EMBL/GenBank/DDBJ whole genome shotgun (WGS) entry which is preliminary data.</text>
</comment>
<organism evidence="4 5">
    <name type="scientific">Pannonibacter tanglangensis</name>
    <dbReference type="NCBI Taxonomy" id="2750084"/>
    <lineage>
        <taxon>Bacteria</taxon>
        <taxon>Pseudomonadati</taxon>
        <taxon>Pseudomonadota</taxon>
        <taxon>Alphaproteobacteria</taxon>
        <taxon>Hyphomicrobiales</taxon>
        <taxon>Stappiaceae</taxon>
        <taxon>Pannonibacter</taxon>
    </lineage>
</organism>
<dbReference type="Pfam" id="PF01183">
    <property type="entry name" value="Glyco_hydro_25"/>
    <property type="match status" value="1"/>
</dbReference>
<dbReference type="Proteomes" id="UP000586722">
    <property type="component" value="Unassembled WGS sequence"/>
</dbReference>
<dbReference type="GO" id="GO:0016998">
    <property type="term" value="P:cell wall macromolecule catabolic process"/>
    <property type="evidence" value="ECO:0007669"/>
    <property type="project" value="InterPro"/>
</dbReference>
<proteinExistence type="inferred from homology"/>
<evidence type="ECO:0000313" key="5">
    <source>
        <dbReference type="Proteomes" id="UP000586722"/>
    </source>
</evidence>
<dbReference type="Gene3D" id="3.20.20.80">
    <property type="entry name" value="Glycosidases"/>
    <property type="match status" value="1"/>
</dbReference>